<dbReference type="Proteomes" id="UP000290588">
    <property type="component" value="Unassembled WGS sequence"/>
</dbReference>
<sequence length="135" mass="14565">MASKKYIVKQTIAHNGKAEKTATITVPCDDETELSVLVNALDGIVEVYEQNLTLSAGTNSASTSFVTADSIKMRHKGAETVYISAFNRPLVFKSSVNVNELAETLKATIKPFAATEFLAAKPQDVSIDTGDIRKL</sequence>
<reference evidence="2 4" key="1">
    <citation type="submission" date="2017-09" db="EMBL/GenBank/DDBJ databases">
        <title>Genomics of the genus Arcobacter.</title>
        <authorList>
            <person name="Perez-Cataluna A."/>
            <person name="Figueras M.J."/>
            <person name="Salas-Masso N."/>
        </authorList>
    </citation>
    <scope>NUCLEOTIDE SEQUENCE [LARGE SCALE GENOMIC DNA]</scope>
    <source>
        <strain evidence="2 4">CECT 7837</strain>
    </source>
</reference>
<dbReference type="KEGG" id="aell:AELL_1502"/>
<dbReference type="RefSeq" id="WP_118917347.1">
    <property type="nucleotide sequence ID" value="NZ_CP032097.1"/>
</dbReference>
<dbReference type="EMBL" id="CP032097">
    <property type="protein sequence ID" value="AXX95162.1"/>
    <property type="molecule type" value="Genomic_DNA"/>
</dbReference>
<accession>A0A347U8I4</accession>
<dbReference type="Proteomes" id="UP000262582">
    <property type="component" value="Chromosome"/>
</dbReference>
<evidence type="ECO:0000313" key="4">
    <source>
        <dbReference type="Proteomes" id="UP000290588"/>
    </source>
</evidence>
<gene>
    <name evidence="1" type="ORF">AELL_1502</name>
    <name evidence="2" type="ORF">CP962_09270</name>
</gene>
<evidence type="ECO:0000313" key="2">
    <source>
        <dbReference type="EMBL" id="RXI30184.1"/>
    </source>
</evidence>
<organism evidence="2 4">
    <name type="scientific">Arcobacter ellisii</name>
    <dbReference type="NCBI Taxonomy" id="913109"/>
    <lineage>
        <taxon>Bacteria</taxon>
        <taxon>Pseudomonadati</taxon>
        <taxon>Campylobacterota</taxon>
        <taxon>Epsilonproteobacteria</taxon>
        <taxon>Campylobacterales</taxon>
        <taxon>Arcobacteraceae</taxon>
        <taxon>Arcobacter</taxon>
    </lineage>
</organism>
<proteinExistence type="predicted"/>
<keyword evidence="3" id="KW-1185">Reference proteome</keyword>
<dbReference type="AlphaFoldDB" id="A0A347U8I4"/>
<protein>
    <submittedName>
        <fullName evidence="2">Uncharacterized protein</fullName>
    </submittedName>
</protein>
<reference evidence="1 3" key="2">
    <citation type="submission" date="2018-08" db="EMBL/GenBank/DDBJ databases">
        <title>Complete genome of the Arcobacter ellisii type strain LMG 26155.</title>
        <authorList>
            <person name="Miller W.G."/>
            <person name="Yee E."/>
            <person name="Bono J.L."/>
        </authorList>
    </citation>
    <scope>NUCLEOTIDE SEQUENCE [LARGE SCALE GENOMIC DNA]</scope>
    <source>
        <strain evidence="1 3">LMG 26155</strain>
    </source>
</reference>
<name>A0A347U8I4_9BACT</name>
<dbReference type="EMBL" id="NXIG01000008">
    <property type="protein sequence ID" value="RXI30184.1"/>
    <property type="molecule type" value="Genomic_DNA"/>
</dbReference>
<evidence type="ECO:0000313" key="3">
    <source>
        <dbReference type="Proteomes" id="UP000262582"/>
    </source>
</evidence>
<evidence type="ECO:0000313" key="1">
    <source>
        <dbReference type="EMBL" id="AXX95162.1"/>
    </source>
</evidence>